<dbReference type="EMBL" id="PUIV01000024">
    <property type="protein sequence ID" value="PWB93306.1"/>
    <property type="molecule type" value="Genomic_DNA"/>
</dbReference>
<dbReference type="InterPro" id="IPR000531">
    <property type="entry name" value="Beta-barrel_TonB"/>
</dbReference>
<evidence type="ECO:0000256" key="2">
    <source>
        <dbReference type="ARBA" id="ARBA00022448"/>
    </source>
</evidence>
<dbReference type="InterPro" id="IPR012910">
    <property type="entry name" value="Plug_dom"/>
</dbReference>
<evidence type="ECO:0000256" key="11">
    <source>
        <dbReference type="RuleBase" id="RU003357"/>
    </source>
</evidence>
<dbReference type="InterPro" id="IPR039426">
    <property type="entry name" value="TonB-dep_rcpt-like"/>
</dbReference>
<reference evidence="14 15" key="1">
    <citation type="journal article" date="2018" name="Appl. Microbiol. Biotechnol.">
        <title>Co-cultivation of the strictly anaerobic methanogen Methanosarcina barkeri with aerobic methanotrophs in an oxygen-limited membrane bioreactor.</title>
        <authorList>
            <person name="In 't Zandt M.H."/>
            <person name="van den Bosch T.J.M."/>
            <person name="Rijkers R."/>
            <person name="van Kessel M.A.H.J."/>
            <person name="Jetten M.S.M."/>
            <person name="Welte C.U."/>
        </authorList>
    </citation>
    <scope>NUCLEOTIDE SEQUENCE [LARGE SCALE GENOMIC DNA]</scope>
    <source>
        <strain evidence="14 15">DSM 17706</strain>
    </source>
</reference>
<keyword evidence="6" id="KW-0408">Iron</keyword>
<evidence type="ECO:0000259" key="13">
    <source>
        <dbReference type="Pfam" id="PF07715"/>
    </source>
</evidence>
<dbReference type="Pfam" id="PF00593">
    <property type="entry name" value="TonB_dep_Rec_b-barrel"/>
    <property type="match status" value="1"/>
</dbReference>
<gene>
    <name evidence="14" type="ORF">C5689_13860</name>
</gene>
<dbReference type="PANTHER" id="PTHR32552">
    <property type="entry name" value="FERRICHROME IRON RECEPTOR-RELATED"/>
    <property type="match status" value="1"/>
</dbReference>
<keyword evidence="2" id="KW-0813">Transport</keyword>
<evidence type="ECO:0000313" key="15">
    <source>
        <dbReference type="Proteomes" id="UP000245137"/>
    </source>
</evidence>
<dbReference type="PANTHER" id="PTHR32552:SF81">
    <property type="entry name" value="TONB-DEPENDENT OUTER MEMBRANE RECEPTOR"/>
    <property type="match status" value="1"/>
</dbReference>
<keyword evidence="3" id="KW-1134">Transmembrane beta strand</keyword>
<proteinExistence type="inferred from homology"/>
<evidence type="ECO:0000256" key="8">
    <source>
        <dbReference type="ARBA" id="ARBA00023077"/>
    </source>
</evidence>
<evidence type="ECO:0000256" key="3">
    <source>
        <dbReference type="ARBA" id="ARBA00022452"/>
    </source>
</evidence>
<evidence type="ECO:0000256" key="7">
    <source>
        <dbReference type="ARBA" id="ARBA00023065"/>
    </source>
</evidence>
<protein>
    <submittedName>
        <fullName evidence="14">TonB-dependent receptor</fullName>
    </submittedName>
</protein>
<feature type="domain" description="TonB-dependent receptor-like beta-barrel" evidence="12">
    <location>
        <begin position="260"/>
        <end position="760"/>
    </location>
</feature>
<evidence type="ECO:0000256" key="10">
    <source>
        <dbReference type="ARBA" id="ARBA00023237"/>
    </source>
</evidence>
<keyword evidence="8 11" id="KW-0798">TonB box</keyword>
<comment type="subcellular location">
    <subcellularLocation>
        <location evidence="1">Cell outer membrane</location>
        <topology evidence="1">Multi-pass membrane protein</topology>
    </subcellularLocation>
</comment>
<comment type="similarity">
    <text evidence="11">Belongs to the TonB-dependent receptor family.</text>
</comment>
<evidence type="ECO:0000313" key="14">
    <source>
        <dbReference type="EMBL" id="PWB93306.1"/>
    </source>
</evidence>
<comment type="caution">
    <text evidence="14">The sequence shown here is derived from an EMBL/GenBank/DDBJ whole genome shotgun (WGS) entry which is preliminary data.</text>
</comment>
<evidence type="ECO:0000256" key="5">
    <source>
        <dbReference type="ARBA" id="ARBA00022692"/>
    </source>
</evidence>
<dbReference type="OrthoDB" id="9760333at2"/>
<keyword evidence="10" id="KW-0998">Cell outer membrane</keyword>
<dbReference type="GO" id="GO:0006826">
    <property type="term" value="P:iron ion transport"/>
    <property type="evidence" value="ECO:0007669"/>
    <property type="project" value="UniProtKB-KW"/>
</dbReference>
<dbReference type="Gene3D" id="2.40.170.20">
    <property type="entry name" value="TonB-dependent receptor, beta-barrel domain"/>
    <property type="match status" value="1"/>
</dbReference>
<name>A0A2U1SNX0_METSR</name>
<sequence length="798" mass="88128">MSSALALAAAVAALARAEEAQIADVVVGAGAPGLPGELSKRKVEVLKIPRPIVVVDPKTAEREQLYNLRDFAQKLPSYNPGLGNPRTSRPAIRGVAKGAGAGDGSEFDTGFMVDNVFLKHVGFQWANFIDTESLEVALGPQGTNGGKNTTVGSIVIRTQLPSFQRKEVFETQFGNHLHVLQQFNATGPIIDDKLAYRIAAYYDKGDGYFFDQISGASMPGDNRWGVRGQLYYVGENFTDRLIFNYSASHEYNNSASGPIGDTSLIYANGTTPARSYFQNLQSRLGRSVLTLDPYKSLNTRLGTLDERQHLVSNELNVEVGRNTFTSITAFGKFRLLPRNTGGNNLTEITNTASNTYVEQFSQEFRLSSPEDQPLEWKVGLFSFYEYVWNRSYTNFGSDAAAWFSAPRLLRDMTNNRDGKARDLQIAAYGNATYHIDEQFSLTLGLRDSWEVRSGSNFSWNTIVPGNGTIVEQVDAIVAGGGQRFYDTGGQKATLNALTGIFNPQYKATENVTFYGLVGRGEKAGAVNTGAQAIFVGGVFQKFQPVITKPEISWDYEIGVKTNWFDETLIINANFYWNDLYNFQTNFVDTSVVDANGVPTRQTYLGTAKHARLRGFEFDGRWNAYEGLWVNFAGAITEPRWIDFDDAPLDAAWTWSGGAVAAPTQVSRSHSRFNDVPTFAFNVGFNYERPLGVIFDGLGDWANRPVTGFTYANVAWRDKSELTDPTAVIHYWQDAYALINLGFGVRTDDDRYSLNVWAKNIADVRPATSFSPGTATSPTTIGLPDTVRTVGGTLRVKFF</sequence>
<organism evidence="14 15">
    <name type="scientific">Methylosinus sporium</name>
    <dbReference type="NCBI Taxonomy" id="428"/>
    <lineage>
        <taxon>Bacteria</taxon>
        <taxon>Pseudomonadati</taxon>
        <taxon>Pseudomonadota</taxon>
        <taxon>Alphaproteobacteria</taxon>
        <taxon>Hyphomicrobiales</taxon>
        <taxon>Methylocystaceae</taxon>
        <taxon>Methylosinus</taxon>
    </lineage>
</organism>
<evidence type="ECO:0000256" key="9">
    <source>
        <dbReference type="ARBA" id="ARBA00023136"/>
    </source>
</evidence>
<keyword evidence="4" id="KW-0410">Iron transport</keyword>
<dbReference type="SUPFAM" id="SSF56935">
    <property type="entry name" value="Porins"/>
    <property type="match status" value="1"/>
</dbReference>
<evidence type="ECO:0000256" key="1">
    <source>
        <dbReference type="ARBA" id="ARBA00004571"/>
    </source>
</evidence>
<dbReference type="GO" id="GO:0009279">
    <property type="term" value="C:cell outer membrane"/>
    <property type="evidence" value="ECO:0007669"/>
    <property type="project" value="UniProtKB-SubCell"/>
</dbReference>
<dbReference type="Proteomes" id="UP000245137">
    <property type="component" value="Unassembled WGS sequence"/>
</dbReference>
<evidence type="ECO:0000256" key="4">
    <source>
        <dbReference type="ARBA" id="ARBA00022496"/>
    </source>
</evidence>
<keyword evidence="9 11" id="KW-0472">Membrane</keyword>
<keyword evidence="14" id="KW-0675">Receptor</keyword>
<dbReference type="InterPro" id="IPR036942">
    <property type="entry name" value="Beta-barrel_TonB_sf"/>
</dbReference>
<evidence type="ECO:0000256" key="6">
    <source>
        <dbReference type="ARBA" id="ARBA00023004"/>
    </source>
</evidence>
<keyword evidence="15" id="KW-1185">Reference proteome</keyword>
<dbReference type="AlphaFoldDB" id="A0A2U1SNX0"/>
<dbReference type="Pfam" id="PF07715">
    <property type="entry name" value="Plug"/>
    <property type="match status" value="1"/>
</dbReference>
<keyword evidence="7" id="KW-0406">Ion transport</keyword>
<accession>A0A2U1SNX0</accession>
<evidence type="ECO:0000259" key="12">
    <source>
        <dbReference type="Pfam" id="PF00593"/>
    </source>
</evidence>
<keyword evidence="5" id="KW-0812">Transmembrane</keyword>
<feature type="domain" description="TonB-dependent receptor plug" evidence="13">
    <location>
        <begin position="46"/>
        <end position="152"/>
    </location>
</feature>